<keyword evidence="3" id="KW-1185">Reference proteome</keyword>
<evidence type="ECO:0000256" key="1">
    <source>
        <dbReference type="SAM" id="Phobius"/>
    </source>
</evidence>
<dbReference type="Proteomes" id="UP000563523">
    <property type="component" value="Unassembled WGS sequence"/>
</dbReference>
<feature type="transmembrane region" description="Helical" evidence="1">
    <location>
        <begin position="47"/>
        <end position="69"/>
    </location>
</feature>
<organism evidence="2 3">
    <name type="scientific">Bombilactobacillus apium</name>
    <dbReference type="NCBI Taxonomy" id="2675299"/>
    <lineage>
        <taxon>Bacteria</taxon>
        <taxon>Bacillati</taxon>
        <taxon>Bacillota</taxon>
        <taxon>Bacilli</taxon>
        <taxon>Lactobacillales</taxon>
        <taxon>Lactobacillaceae</taxon>
        <taxon>Bombilactobacillus</taxon>
    </lineage>
</organism>
<dbReference type="InterPro" id="IPR049731">
    <property type="entry name" value="LVIS_2131-like"/>
</dbReference>
<comment type="caution">
    <text evidence="2">The sequence shown here is derived from an EMBL/GenBank/DDBJ whole genome shotgun (WGS) entry which is preliminary data.</text>
</comment>
<reference evidence="2 3" key="1">
    <citation type="submission" date="2020-06" db="EMBL/GenBank/DDBJ databases">
        <authorList>
            <person name="Kang J."/>
        </authorList>
    </citation>
    <scope>NUCLEOTIDE SEQUENCE [LARGE SCALE GENOMIC DNA]</scope>
    <source>
        <strain evidence="2 3">DCY120</strain>
    </source>
</reference>
<sequence length="206" mass="23590">MNLNWNLLGFLIWLLFVIAVGALIVNIRHRHLKMVVVQRQHHSWLNLSLDFGLSGIMLLVFGGLFYLTFLQPVTVTNSQQVKLSYKLRPLVMQTENAQGFYVEAHEASDKSIIKYYTYWTRGAKYNVPGNNASISDGKQPISLNAKNYPWPDVTHYDQKYQSAYALTLVAHYRNNWRNGLGFRAGTVATDYTVIRVPSSTFTKITK</sequence>
<protein>
    <submittedName>
        <fullName evidence="2">Uncharacterized protein</fullName>
    </submittedName>
</protein>
<dbReference type="RefSeq" id="WP_176943331.1">
    <property type="nucleotide sequence ID" value="NZ_JABZEC010000011.1"/>
</dbReference>
<feature type="transmembrane region" description="Helical" evidence="1">
    <location>
        <begin position="6"/>
        <end position="27"/>
    </location>
</feature>
<evidence type="ECO:0000313" key="2">
    <source>
        <dbReference type="EMBL" id="NVY97167.1"/>
    </source>
</evidence>
<dbReference type="EMBL" id="JABZEC010000011">
    <property type="protein sequence ID" value="NVY97167.1"/>
    <property type="molecule type" value="Genomic_DNA"/>
</dbReference>
<keyword evidence="1" id="KW-1133">Transmembrane helix</keyword>
<gene>
    <name evidence="2" type="ORF">HU830_08545</name>
</gene>
<keyword evidence="1" id="KW-0812">Transmembrane</keyword>
<accession>A0A850R8J4</accession>
<proteinExistence type="predicted"/>
<dbReference type="NCBIfam" id="NF040508">
    <property type="entry name" value="LVIS_2131_fam"/>
    <property type="match status" value="1"/>
</dbReference>
<evidence type="ECO:0000313" key="3">
    <source>
        <dbReference type="Proteomes" id="UP000563523"/>
    </source>
</evidence>
<keyword evidence="1" id="KW-0472">Membrane</keyword>
<name>A0A850R8J4_9LACO</name>
<dbReference type="AlphaFoldDB" id="A0A850R8J4"/>